<dbReference type="AlphaFoldDB" id="A0A6J4NFV5"/>
<evidence type="ECO:0000256" key="1">
    <source>
        <dbReference type="SAM" id="Phobius"/>
    </source>
</evidence>
<dbReference type="EMBL" id="CADCUQ010000172">
    <property type="protein sequence ID" value="CAA9381578.1"/>
    <property type="molecule type" value="Genomic_DNA"/>
</dbReference>
<name>A0A6J4NFV5_9BACT</name>
<keyword evidence="1" id="KW-0812">Transmembrane</keyword>
<protein>
    <submittedName>
        <fullName evidence="2">Uncharacterized protein</fullName>
    </submittedName>
</protein>
<feature type="transmembrane region" description="Helical" evidence="1">
    <location>
        <begin position="37"/>
        <end position="55"/>
    </location>
</feature>
<reference evidence="2" key="1">
    <citation type="submission" date="2020-02" db="EMBL/GenBank/DDBJ databases">
        <authorList>
            <person name="Meier V. D."/>
        </authorList>
    </citation>
    <scope>NUCLEOTIDE SEQUENCE</scope>
    <source>
        <strain evidence="2">AVDCRST_MAG64</strain>
    </source>
</reference>
<organism evidence="2">
    <name type="scientific">uncultured Phycisphaerae bacterium</name>
    <dbReference type="NCBI Taxonomy" id="904963"/>
    <lineage>
        <taxon>Bacteria</taxon>
        <taxon>Pseudomonadati</taxon>
        <taxon>Planctomycetota</taxon>
        <taxon>Phycisphaerae</taxon>
        <taxon>environmental samples</taxon>
    </lineage>
</organism>
<evidence type="ECO:0000313" key="2">
    <source>
        <dbReference type="EMBL" id="CAA9381578.1"/>
    </source>
</evidence>
<proteinExistence type="predicted"/>
<sequence length="56" mass="6172">MVPYPAWRPRASRNSPAGIRIAFACGLSRLKYRRQSISAWMAGALSVPVISLALAW</sequence>
<keyword evidence="1" id="KW-1133">Transmembrane helix</keyword>
<keyword evidence="1" id="KW-0472">Membrane</keyword>
<gene>
    <name evidence="2" type="ORF">AVDCRST_MAG64-674</name>
</gene>
<accession>A0A6J4NFV5</accession>